<accession>A0A8K0VVB5</accession>
<keyword evidence="4" id="KW-0804">Transcription</keyword>
<dbReference type="GO" id="GO:0000981">
    <property type="term" value="F:DNA-binding transcription factor activity, RNA polymerase II-specific"/>
    <property type="evidence" value="ECO:0007669"/>
    <property type="project" value="InterPro"/>
</dbReference>
<dbReference type="CDD" id="cd00067">
    <property type="entry name" value="GAL4"/>
    <property type="match status" value="1"/>
</dbReference>
<gene>
    <name evidence="7" type="ORF">FB567DRAFT_148993</name>
</gene>
<evidence type="ECO:0000256" key="3">
    <source>
        <dbReference type="ARBA" id="ARBA00023015"/>
    </source>
</evidence>
<protein>
    <recommendedName>
        <fullName evidence="6">Zn(2)-C6 fungal-type domain-containing protein</fullName>
    </recommendedName>
</protein>
<dbReference type="Gene3D" id="4.10.240.10">
    <property type="entry name" value="Zn(2)-C6 fungal-type DNA-binding domain"/>
    <property type="match status" value="1"/>
</dbReference>
<evidence type="ECO:0000256" key="4">
    <source>
        <dbReference type="ARBA" id="ARBA00023163"/>
    </source>
</evidence>
<feature type="domain" description="Zn(2)-C6 fungal-type" evidence="6">
    <location>
        <begin position="8"/>
        <end position="38"/>
    </location>
</feature>
<dbReference type="GO" id="GO:0008270">
    <property type="term" value="F:zinc ion binding"/>
    <property type="evidence" value="ECO:0007669"/>
    <property type="project" value="InterPro"/>
</dbReference>
<dbReference type="Pfam" id="PF00172">
    <property type="entry name" value="Zn_clus"/>
    <property type="match status" value="1"/>
</dbReference>
<keyword evidence="8" id="KW-1185">Reference proteome</keyword>
<dbReference type="SMART" id="SM00066">
    <property type="entry name" value="GAL4"/>
    <property type="match status" value="1"/>
</dbReference>
<sequence length="408" mass="45905">MPPTRRKACVACIRTKRRCDQEQPQCRRCITNKRQCVYVGRTVSSNPESANEQVDHAVALADNEWQLQRLLDHSPSFSPCMSNVIFDYPNHPFNFPSTPDNIPFQTDVIQDLTTLQPSTLHLIGASSTASVQARVEHVVRRFTPIPSIFVSQAQTFFIHRHFFQTHAFPALQDVLSICALYTLKTPATQSFVFQTVQHKAQALIASTTPALLDTKDLVAATQALVLYQIIRLFDGDIRMRAQAELDEPILMSWIDHLRSIQCHTLLLASPDSPLTLDSTAPESPLDANSMSWDTYLLTESLNRTLITGYMLRGVYSFLCLGRDSPQNMSLRITLQTALWHAQSEVGWRRAGEEKERLGFNVTKWEEGMKKALPGDMEELGVLIMVMLWGKEKAGVWLGSRADEFGLGG</sequence>
<proteinExistence type="predicted"/>
<keyword evidence="3" id="KW-0805">Transcription regulation</keyword>
<evidence type="ECO:0000256" key="5">
    <source>
        <dbReference type="ARBA" id="ARBA00023242"/>
    </source>
</evidence>
<name>A0A8K0VVB5_9PLEO</name>
<evidence type="ECO:0000256" key="1">
    <source>
        <dbReference type="ARBA" id="ARBA00022723"/>
    </source>
</evidence>
<organism evidence="7 8">
    <name type="scientific">Paraphoma chrysanthemicola</name>
    <dbReference type="NCBI Taxonomy" id="798071"/>
    <lineage>
        <taxon>Eukaryota</taxon>
        <taxon>Fungi</taxon>
        <taxon>Dikarya</taxon>
        <taxon>Ascomycota</taxon>
        <taxon>Pezizomycotina</taxon>
        <taxon>Dothideomycetes</taxon>
        <taxon>Pleosporomycetidae</taxon>
        <taxon>Pleosporales</taxon>
        <taxon>Pleosporineae</taxon>
        <taxon>Phaeosphaeriaceae</taxon>
        <taxon>Paraphoma</taxon>
    </lineage>
</organism>
<keyword evidence="1" id="KW-0479">Metal-binding</keyword>
<dbReference type="Proteomes" id="UP000813461">
    <property type="component" value="Unassembled WGS sequence"/>
</dbReference>
<evidence type="ECO:0000259" key="6">
    <source>
        <dbReference type="PROSITE" id="PS50048"/>
    </source>
</evidence>
<evidence type="ECO:0000313" key="7">
    <source>
        <dbReference type="EMBL" id="KAH7077382.1"/>
    </source>
</evidence>
<keyword evidence="5" id="KW-0539">Nucleus</keyword>
<dbReference type="SUPFAM" id="SSF57701">
    <property type="entry name" value="Zn2/Cys6 DNA-binding domain"/>
    <property type="match status" value="1"/>
</dbReference>
<reference evidence="7" key="1">
    <citation type="journal article" date="2021" name="Nat. Commun.">
        <title>Genetic determinants of endophytism in the Arabidopsis root mycobiome.</title>
        <authorList>
            <person name="Mesny F."/>
            <person name="Miyauchi S."/>
            <person name="Thiergart T."/>
            <person name="Pickel B."/>
            <person name="Atanasova L."/>
            <person name="Karlsson M."/>
            <person name="Huettel B."/>
            <person name="Barry K.W."/>
            <person name="Haridas S."/>
            <person name="Chen C."/>
            <person name="Bauer D."/>
            <person name="Andreopoulos W."/>
            <person name="Pangilinan J."/>
            <person name="LaButti K."/>
            <person name="Riley R."/>
            <person name="Lipzen A."/>
            <person name="Clum A."/>
            <person name="Drula E."/>
            <person name="Henrissat B."/>
            <person name="Kohler A."/>
            <person name="Grigoriev I.V."/>
            <person name="Martin F.M."/>
            <person name="Hacquard S."/>
        </authorList>
    </citation>
    <scope>NUCLEOTIDE SEQUENCE</scope>
    <source>
        <strain evidence="7">MPI-SDFR-AT-0120</strain>
    </source>
</reference>
<evidence type="ECO:0000313" key="8">
    <source>
        <dbReference type="Proteomes" id="UP000813461"/>
    </source>
</evidence>
<dbReference type="InterPro" id="IPR036864">
    <property type="entry name" value="Zn2-C6_fun-type_DNA-bd_sf"/>
</dbReference>
<dbReference type="OrthoDB" id="9930022at2759"/>
<dbReference type="PANTHER" id="PTHR47660">
    <property type="entry name" value="TRANSCRIPTION FACTOR WITH C2H2 AND ZN(2)-CYS(6) DNA BINDING DOMAIN (EUROFUNG)-RELATED-RELATED"/>
    <property type="match status" value="1"/>
</dbReference>
<evidence type="ECO:0000256" key="2">
    <source>
        <dbReference type="ARBA" id="ARBA00022833"/>
    </source>
</evidence>
<dbReference type="PROSITE" id="PS50048">
    <property type="entry name" value="ZN2_CY6_FUNGAL_2"/>
    <property type="match status" value="1"/>
</dbReference>
<keyword evidence="2" id="KW-0862">Zinc</keyword>
<dbReference type="EMBL" id="JAGMVJ010000018">
    <property type="protein sequence ID" value="KAH7077382.1"/>
    <property type="molecule type" value="Genomic_DNA"/>
</dbReference>
<dbReference type="InterPro" id="IPR001138">
    <property type="entry name" value="Zn2Cys6_DnaBD"/>
</dbReference>
<comment type="caution">
    <text evidence="7">The sequence shown here is derived from an EMBL/GenBank/DDBJ whole genome shotgun (WGS) entry which is preliminary data.</text>
</comment>
<dbReference type="AlphaFoldDB" id="A0A8K0VVB5"/>